<keyword evidence="2" id="KW-1185">Reference proteome</keyword>
<organism evidence="1 2">
    <name type="scientific">Streptomyces brasiliensis</name>
    <dbReference type="NCBI Taxonomy" id="1954"/>
    <lineage>
        <taxon>Bacteria</taxon>
        <taxon>Bacillati</taxon>
        <taxon>Actinomycetota</taxon>
        <taxon>Actinomycetes</taxon>
        <taxon>Kitasatosporales</taxon>
        <taxon>Streptomycetaceae</taxon>
        <taxon>Streptomyces</taxon>
    </lineage>
</organism>
<dbReference type="AlphaFoldDB" id="A0A917P307"/>
<name>A0A917P307_9ACTN</name>
<reference evidence="1" key="2">
    <citation type="submission" date="2020-09" db="EMBL/GenBank/DDBJ databases">
        <authorList>
            <person name="Sun Q."/>
            <person name="Ohkuma M."/>
        </authorList>
    </citation>
    <scope>NUCLEOTIDE SEQUENCE</scope>
    <source>
        <strain evidence="1">JCM 3086</strain>
    </source>
</reference>
<protein>
    <submittedName>
        <fullName evidence="1">Uncharacterized protein</fullName>
    </submittedName>
</protein>
<proteinExistence type="predicted"/>
<dbReference type="Proteomes" id="UP000657574">
    <property type="component" value="Unassembled WGS sequence"/>
</dbReference>
<evidence type="ECO:0000313" key="2">
    <source>
        <dbReference type="Proteomes" id="UP000657574"/>
    </source>
</evidence>
<comment type="caution">
    <text evidence="1">The sequence shown here is derived from an EMBL/GenBank/DDBJ whole genome shotgun (WGS) entry which is preliminary data.</text>
</comment>
<evidence type="ECO:0000313" key="1">
    <source>
        <dbReference type="EMBL" id="GGJ58570.1"/>
    </source>
</evidence>
<accession>A0A917P307</accession>
<gene>
    <name evidence="1" type="ORF">GCM10010121_081570</name>
</gene>
<dbReference type="EMBL" id="BMQA01000057">
    <property type="protein sequence ID" value="GGJ58570.1"/>
    <property type="molecule type" value="Genomic_DNA"/>
</dbReference>
<sequence>MRFLYWLPRRPARHSRIRMFDRDGVDARVPTDPYALADLMDDEQPGDGTGHNFPDTYTRLCAQEGYERAKDLWLKACRVWEWSHNGDMDA</sequence>
<reference evidence="1" key="1">
    <citation type="journal article" date="2014" name="Int. J. Syst. Evol. Microbiol.">
        <title>Complete genome sequence of Corynebacterium casei LMG S-19264T (=DSM 44701T), isolated from a smear-ripened cheese.</title>
        <authorList>
            <consortium name="US DOE Joint Genome Institute (JGI-PGF)"/>
            <person name="Walter F."/>
            <person name="Albersmeier A."/>
            <person name="Kalinowski J."/>
            <person name="Ruckert C."/>
        </authorList>
    </citation>
    <scope>NUCLEOTIDE SEQUENCE</scope>
    <source>
        <strain evidence="1">JCM 3086</strain>
    </source>
</reference>